<keyword evidence="2 8" id="KW-0597">Phosphoprotein</keyword>
<dbReference type="Gene3D" id="3.40.50.2300">
    <property type="match status" value="1"/>
</dbReference>
<feature type="domain" description="OmpR/PhoB-type" evidence="11">
    <location>
        <begin position="127"/>
        <end position="223"/>
    </location>
</feature>
<sequence>MDRVKILIADDELPMLKLVSDFLKREGYSVHEARDGRQALELFHKEKRFDLVILDVMMPEIDGWSVCREIRQQCSAPIIMLTAKSEESDELYGFNLGADEYITKPFSPLILVARVQALLRRAGRDKKSLKEYNGLKIDEVGHVVYLDEKAVDLSPKEFELLVYLTDNDGIALSREQILNTIWNYDYFGDVRTVDTHIKNLRLKLGGKGDYIQTIRGLGYKFEVKNETYNKT</sequence>
<dbReference type="Proteomes" id="UP000253034">
    <property type="component" value="Unassembled WGS sequence"/>
</dbReference>
<evidence type="ECO:0000256" key="4">
    <source>
        <dbReference type="ARBA" id="ARBA00023015"/>
    </source>
</evidence>
<evidence type="ECO:0000313" key="13">
    <source>
        <dbReference type="Proteomes" id="UP000253034"/>
    </source>
</evidence>
<evidence type="ECO:0000256" key="9">
    <source>
        <dbReference type="PROSITE-ProRule" id="PRU01091"/>
    </source>
</evidence>
<dbReference type="GO" id="GO:0000156">
    <property type="term" value="F:phosphorelay response regulator activity"/>
    <property type="evidence" value="ECO:0007669"/>
    <property type="project" value="TreeGrafter"/>
</dbReference>
<dbReference type="Pfam" id="PF00486">
    <property type="entry name" value="Trans_reg_C"/>
    <property type="match status" value="1"/>
</dbReference>
<dbReference type="GO" id="GO:0000976">
    <property type="term" value="F:transcription cis-regulatory region binding"/>
    <property type="evidence" value="ECO:0007669"/>
    <property type="project" value="TreeGrafter"/>
</dbReference>
<dbReference type="PROSITE" id="PS50110">
    <property type="entry name" value="RESPONSE_REGULATORY"/>
    <property type="match status" value="1"/>
</dbReference>
<feature type="DNA-binding region" description="OmpR/PhoB-type" evidence="9">
    <location>
        <begin position="127"/>
        <end position="223"/>
    </location>
</feature>
<evidence type="ECO:0000259" key="10">
    <source>
        <dbReference type="PROSITE" id="PS50110"/>
    </source>
</evidence>
<reference evidence="12 13" key="1">
    <citation type="submission" date="2018-07" db="EMBL/GenBank/DDBJ databases">
        <title>Genomic Encyclopedia of Type Strains, Phase IV (KMG-IV): sequencing the most valuable type-strain genomes for metagenomic binning, comparative biology and taxonomic classification.</title>
        <authorList>
            <person name="Goeker M."/>
        </authorList>
    </citation>
    <scope>NUCLEOTIDE SEQUENCE [LARGE SCALE GENOMIC DNA]</scope>
    <source>
        <strain evidence="12 13">DSM 27016</strain>
    </source>
</reference>
<organism evidence="12 13">
    <name type="scientific">Anaerobacterium chartisolvens</name>
    <dbReference type="NCBI Taxonomy" id="1297424"/>
    <lineage>
        <taxon>Bacteria</taxon>
        <taxon>Bacillati</taxon>
        <taxon>Bacillota</taxon>
        <taxon>Clostridia</taxon>
        <taxon>Eubacteriales</taxon>
        <taxon>Oscillospiraceae</taxon>
        <taxon>Anaerobacterium</taxon>
    </lineage>
</organism>
<evidence type="ECO:0000256" key="2">
    <source>
        <dbReference type="ARBA" id="ARBA00022553"/>
    </source>
</evidence>
<protein>
    <recommendedName>
        <fullName evidence="1">Stage 0 sporulation protein A homolog</fullName>
    </recommendedName>
</protein>
<dbReference type="SMART" id="SM00862">
    <property type="entry name" value="Trans_reg_C"/>
    <property type="match status" value="1"/>
</dbReference>
<gene>
    <name evidence="12" type="ORF">DFR58_11019</name>
</gene>
<dbReference type="GO" id="GO:0006355">
    <property type="term" value="P:regulation of DNA-templated transcription"/>
    <property type="evidence" value="ECO:0007669"/>
    <property type="project" value="InterPro"/>
</dbReference>
<dbReference type="RefSeq" id="WP_114297692.1">
    <property type="nucleotide sequence ID" value="NZ_QPJT01000010.1"/>
</dbReference>
<dbReference type="GO" id="GO:0032993">
    <property type="term" value="C:protein-DNA complex"/>
    <property type="evidence" value="ECO:0007669"/>
    <property type="project" value="TreeGrafter"/>
</dbReference>
<dbReference type="InterPro" id="IPR001867">
    <property type="entry name" value="OmpR/PhoB-type_DNA-bd"/>
</dbReference>
<dbReference type="InterPro" id="IPR001789">
    <property type="entry name" value="Sig_transdc_resp-reg_receiver"/>
</dbReference>
<dbReference type="FunFam" id="3.40.50.2300:FF:000001">
    <property type="entry name" value="DNA-binding response regulator PhoB"/>
    <property type="match status" value="1"/>
</dbReference>
<dbReference type="PROSITE" id="PS51755">
    <property type="entry name" value="OMPR_PHOB"/>
    <property type="match status" value="1"/>
</dbReference>
<dbReference type="PANTHER" id="PTHR48111:SF73">
    <property type="entry name" value="ALKALINE PHOSPHATASE SYNTHESIS TRANSCRIPTIONAL REGULATORY PROTEIN PHOP"/>
    <property type="match status" value="1"/>
</dbReference>
<comment type="function">
    <text evidence="7">May play the central regulatory role in sporulation. It may be an element of the effector pathway responsible for the activation of sporulation genes in response to nutritional stress. Spo0A may act in concert with spo0H (a sigma factor) to control the expression of some genes that are critical to the sporulation process.</text>
</comment>
<dbReference type="SMART" id="SM00448">
    <property type="entry name" value="REC"/>
    <property type="match status" value="1"/>
</dbReference>
<feature type="modified residue" description="4-aspartylphosphate" evidence="8">
    <location>
        <position position="55"/>
    </location>
</feature>
<dbReference type="Gene3D" id="6.10.250.690">
    <property type="match status" value="1"/>
</dbReference>
<dbReference type="CDD" id="cd17574">
    <property type="entry name" value="REC_OmpR"/>
    <property type="match status" value="1"/>
</dbReference>
<dbReference type="Gene3D" id="1.10.10.10">
    <property type="entry name" value="Winged helix-like DNA-binding domain superfamily/Winged helix DNA-binding domain"/>
    <property type="match status" value="1"/>
</dbReference>
<proteinExistence type="predicted"/>
<feature type="domain" description="Response regulatory" evidence="10">
    <location>
        <begin position="5"/>
        <end position="119"/>
    </location>
</feature>
<comment type="caution">
    <text evidence="12">The sequence shown here is derived from an EMBL/GenBank/DDBJ whole genome shotgun (WGS) entry which is preliminary data.</text>
</comment>
<evidence type="ECO:0000256" key="8">
    <source>
        <dbReference type="PROSITE-ProRule" id="PRU00169"/>
    </source>
</evidence>
<keyword evidence="13" id="KW-1185">Reference proteome</keyword>
<evidence type="ECO:0000256" key="3">
    <source>
        <dbReference type="ARBA" id="ARBA00023012"/>
    </source>
</evidence>
<keyword evidence="5 9" id="KW-0238">DNA-binding</keyword>
<dbReference type="InterPro" id="IPR011006">
    <property type="entry name" value="CheY-like_superfamily"/>
</dbReference>
<evidence type="ECO:0000256" key="7">
    <source>
        <dbReference type="ARBA" id="ARBA00024867"/>
    </source>
</evidence>
<dbReference type="AlphaFoldDB" id="A0A369B7K1"/>
<evidence type="ECO:0000256" key="1">
    <source>
        <dbReference type="ARBA" id="ARBA00018672"/>
    </source>
</evidence>
<dbReference type="PANTHER" id="PTHR48111">
    <property type="entry name" value="REGULATOR OF RPOS"/>
    <property type="match status" value="1"/>
</dbReference>
<accession>A0A369B7K1</accession>
<evidence type="ECO:0000256" key="6">
    <source>
        <dbReference type="ARBA" id="ARBA00023163"/>
    </source>
</evidence>
<dbReference type="SUPFAM" id="SSF52172">
    <property type="entry name" value="CheY-like"/>
    <property type="match status" value="1"/>
</dbReference>
<dbReference type="GO" id="GO:0005829">
    <property type="term" value="C:cytosol"/>
    <property type="evidence" value="ECO:0007669"/>
    <property type="project" value="TreeGrafter"/>
</dbReference>
<dbReference type="InterPro" id="IPR039420">
    <property type="entry name" value="WalR-like"/>
</dbReference>
<keyword evidence="6" id="KW-0804">Transcription</keyword>
<dbReference type="InterPro" id="IPR036388">
    <property type="entry name" value="WH-like_DNA-bd_sf"/>
</dbReference>
<evidence type="ECO:0000313" key="12">
    <source>
        <dbReference type="EMBL" id="RCX16526.1"/>
    </source>
</evidence>
<keyword evidence="3" id="KW-0902">Two-component regulatory system</keyword>
<evidence type="ECO:0000256" key="5">
    <source>
        <dbReference type="ARBA" id="ARBA00023125"/>
    </source>
</evidence>
<keyword evidence="4" id="KW-0805">Transcription regulation</keyword>
<dbReference type="FunFam" id="1.10.10.10:FF:000018">
    <property type="entry name" value="DNA-binding response regulator ResD"/>
    <property type="match status" value="1"/>
</dbReference>
<dbReference type="Pfam" id="PF00072">
    <property type="entry name" value="Response_reg"/>
    <property type="match status" value="1"/>
</dbReference>
<dbReference type="OrthoDB" id="9790442at2"/>
<evidence type="ECO:0000259" key="11">
    <source>
        <dbReference type="PROSITE" id="PS51755"/>
    </source>
</evidence>
<dbReference type="EMBL" id="QPJT01000010">
    <property type="protein sequence ID" value="RCX16526.1"/>
    <property type="molecule type" value="Genomic_DNA"/>
</dbReference>
<name>A0A369B7K1_9FIRM</name>
<dbReference type="CDD" id="cd00383">
    <property type="entry name" value="trans_reg_C"/>
    <property type="match status" value="1"/>
</dbReference>